<accession>A0A8B6XB55</accession>
<dbReference type="PANTHER" id="PTHR11941:SF54">
    <property type="entry name" value="ENOYL-COA HYDRATASE, MITOCHONDRIAL"/>
    <property type="match status" value="1"/>
</dbReference>
<dbReference type="AlphaFoldDB" id="A0A8B6XB55"/>
<evidence type="ECO:0000256" key="2">
    <source>
        <dbReference type="ARBA" id="ARBA00023239"/>
    </source>
</evidence>
<keyword evidence="4" id="KW-1185">Reference proteome</keyword>
<dbReference type="Proteomes" id="UP000675920">
    <property type="component" value="Unplaced"/>
</dbReference>
<dbReference type="InterPro" id="IPR029045">
    <property type="entry name" value="ClpP/crotonase-like_dom_sf"/>
</dbReference>
<organism evidence="4 5">
    <name type="scientific">Derxia gummosa DSM 723</name>
    <dbReference type="NCBI Taxonomy" id="1121388"/>
    <lineage>
        <taxon>Bacteria</taxon>
        <taxon>Pseudomonadati</taxon>
        <taxon>Pseudomonadota</taxon>
        <taxon>Betaproteobacteria</taxon>
        <taxon>Burkholderiales</taxon>
        <taxon>Alcaligenaceae</taxon>
        <taxon>Derxia</taxon>
    </lineage>
</organism>
<dbReference type="NCBIfam" id="NF006013">
    <property type="entry name" value="PRK08150.1"/>
    <property type="match status" value="1"/>
</dbReference>
<dbReference type="RefSeq" id="WP_084544926.1">
    <property type="nucleotide sequence ID" value="NZ_AXWS01000008.1"/>
</dbReference>
<dbReference type="OrthoDB" id="9807606at2"/>
<evidence type="ECO:0000256" key="3">
    <source>
        <dbReference type="RuleBase" id="RU003707"/>
    </source>
</evidence>
<dbReference type="Gene3D" id="3.90.226.10">
    <property type="entry name" value="2-enoyl-CoA Hydratase, Chain A, domain 1"/>
    <property type="match status" value="1"/>
</dbReference>
<dbReference type="PANTHER" id="PTHR11941">
    <property type="entry name" value="ENOYL-COA HYDRATASE-RELATED"/>
    <property type="match status" value="1"/>
</dbReference>
<name>A0A8B6XB55_9BURK</name>
<dbReference type="SUPFAM" id="SSF52096">
    <property type="entry name" value="ClpP/crotonase"/>
    <property type="match status" value="1"/>
</dbReference>
<sequence length="269" mass="28517">MLTPDLPPPTLFDGLDLLRIDVSGVVATVTLARPAKRNAINDRLIAQLHTFFVNLPEEVRAVVIDGEGEHFCAGLDLSELSERSVAEGILHSRGWHAAFDAIQFGRVPVIAVLHGAVVGGGLELASACHIRVAEASTFYGLPEGQRGLFVGGGGSARVPRLIGFSRMTDMMLTGRVYDAAEGERIGLSQYLVADGEGLAKAQALAQRIAANAPLSNFAVMHALPRIAELPQAEGLFVESLMAAIAQGDDAAKQRMRAFLEGKAGKVSKQ</sequence>
<keyword evidence="2" id="KW-0456">Lyase</keyword>
<reference evidence="5" key="1">
    <citation type="submission" date="2025-08" db="UniProtKB">
        <authorList>
            <consortium name="RefSeq"/>
        </authorList>
    </citation>
    <scope>IDENTIFICATION</scope>
</reference>
<dbReference type="GO" id="GO:0006635">
    <property type="term" value="P:fatty acid beta-oxidation"/>
    <property type="evidence" value="ECO:0007669"/>
    <property type="project" value="TreeGrafter"/>
</dbReference>
<dbReference type="PROSITE" id="PS00166">
    <property type="entry name" value="ENOYL_COA_HYDRATASE"/>
    <property type="match status" value="1"/>
</dbReference>
<dbReference type="InterPro" id="IPR014748">
    <property type="entry name" value="Enoyl-CoA_hydra_C"/>
</dbReference>
<dbReference type="InterPro" id="IPR018376">
    <property type="entry name" value="Enoyl-CoA_hyd/isom_CS"/>
</dbReference>
<comment type="similarity">
    <text evidence="1 3">Belongs to the enoyl-CoA hydratase/isomerase family.</text>
</comment>
<dbReference type="Gene3D" id="1.10.12.10">
    <property type="entry name" value="Lyase 2-enoyl-coa Hydratase, Chain A, domain 2"/>
    <property type="match status" value="1"/>
</dbReference>
<dbReference type="Pfam" id="PF00378">
    <property type="entry name" value="ECH_1"/>
    <property type="match status" value="1"/>
</dbReference>
<evidence type="ECO:0000256" key="1">
    <source>
        <dbReference type="ARBA" id="ARBA00005254"/>
    </source>
</evidence>
<evidence type="ECO:0000313" key="5">
    <source>
        <dbReference type="RefSeq" id="WP_084544926.1"/>
    </source>
</evidence>
<dbReference type="CDD" id="cd06558">
    <property type="entry name" value="crotonase-like"/>
    <property type="match status" value="1"/>
</dbReference>
<dbReference type="GO" id="GO:0016829">
    <property type="term" value="F:lyase activity"/>
    <property type="evidence" value="ECO:0007669"/>
    <property type="project" value="UniProtKB-KW"/>
</dbReference>
<protein>
    <submittedName>
        <fullName evidence="5">Crotonase/enoyl-CoA hydratase family protein</fullName>
    </submittedName>
</protein>
<evidence type="ECO:0000313" key="4">
    <source>
        <dbReference type="Proteomes" id="UP000675920"/>
    </source>
</evidence>
<proteinExistence type="inferred from homology"/>
<dbReference type="InterPro" id="IPR001753">
    <property type="entry name" value="Enoyl-CoA_hydra/iso"/>
</dbReference>